<protein>
    <submittedName>
        <fullName evidence="1">Uncharacterized protein</fullName>
    </submittedName>
</protein>
<keyword evidence="2" id="KW-1185">Reference proteome</keyword>
<dbReference type="KEGG" id="sgm:GCM10017557_67570"/>
<reference evidence="1 2" key="1">
    <citation type="journal article" date="2014" name="Int. J. Syst. Evol. Microbiol.">
        <title>Complete genome sequence of Corynebacterium casei LMG S-19264T (=DSM 44701T), isolated from a smear-ripened cheese.</title>
        <authorList>
            <consortium name="US DOE Joint Genome Institute (JGI-PGF)"/>
            <person name="Walter F."/>
            <person name="Albersmeier A."/>
            <person name="Kalinowski J."/>
            <person name="Ruckert C."/>
        </authorList>
    </citation>
    <scope>NUCLEOTIDE SEQUENCE [LARGE SCALE GENOMIC DNA]</scope>
    <source>
        <strain evidence="1 2">JCM 4677</strain>
    </source>
</reference>
<sequence length="62" mass="6617">MGDLGRNTWVTVGVGWGWGGVGWVDGGFLAPAAPTRSRHYWGLRPQTPAVGLNGLVLKRRTG</sequence>
<evidence type="ECO:0000313" key="2">
    <source>
        <dbReference type="Proteomes" id="UP000516444"/>
    </source>
</evidence>
<dbReference type="EMBL" id="AP023440">
    <property type="protein sequence ID" value="BCL31898.1"/>
    <property type="molecule type" value="Genomic_DNA"/>
</dbReference>
<organism evidence="1 2">
    <name type="scientific">Streptomyces aurantiacus</name>
    <dbReference type="NCBI Taxonomy" id="47760"/>
    <lineage>
        <taxon>Bacteria</taxon>
        <taxon>Bacillati</taxon>
        <taxon>Actinomycetota</taxon>
        <taxon>Actinomycetes</taxon>
        <taxon>Kitasatosporales</taxon>
        <taxon>Streptomycetaceae</taxon>
        <taxon>Streptomyces</taxon>
        <taxon>Streptomyces aurantiacus group</taxon>
    </lineage>
</organism>
<evidence type="ECO:0000313" key="1">
    <source>
        <dbReference type="EMBL" id="BCL31898.1"/>
    </source>
</evidence>
<accession>A0A7G1P927</accession>
<dbReference type="Proteomes" id="UP000516444">
    <property type="component" value="Chromosome"/>
</dbReference>
<proteinExistence type="predicted"/>
<gene>
    <name evidence="1" type="ORF">GCM10017557_67570</name>
</gene>
<name>A0A7G1P927_9ACTN</name>
<dbReference type="AlphaFoldDB" id="A0A7G1P927"/>